<comment type="caution">
    <text evidence="3">The sequence shown here is derived from an EMBL/GenBank/DDBJ whole genome shotgun (WGS) entry which is preliminary data.</text>
</comment>
<protein>
    <submittedName>
        <fullName evidence="3">CD3337/EF1877 family mobilome membrane protein</fullName>
    </submittedName>
</protein>
<gene>
    <name evidence="3" type="ORF">ACFQ4L_02740</name>
</gene>
<dbReference type="EMBL" id="JBHTOF010000022">
    <property type="protein sequence ID" value="MFD1465008.1"/>
    <property type="molecule type" value="Genomic_DNA"/>
</dbReference>
<feature type="transmembrane region" description="Helical" evidence="2">
    <location>
        <begin position="297"/>
        <end position="318"/>
    </location>
</feature>
<feature type="transmembrane region" description="Helical" evidence="2">
    <location>
        <begin position="61"/>
        <end position="81"/>
    </location>
</feature>
<keyword evidence="4" id="KW-1185">Reference proteome</keyword>
<dbReference type="Proteomes" id="UP001597244">
    <property type="component" value="Unassembled WGS sequence"/>
</dbReference>
<keyword evidence="2" id="KW-1133">Transmembrane helix</keyword>
<accession>A0ABW4DM90</accession>
<feature type="transmembrane region" description="Helical" evidence="2">
    <location>
        <begin position="115"/>
        <end position="136"/>
    </location>
</feature>
<keyword evidence="2" id="KW-0472">Membrane</keyword>
<feature type="region of interest" description="Disordered" evidence="1">
    <location>
        <begin position="518"/>
        <end position="619"/>
    </location>
</feature>
<dbReference type="NCBIfam" id="NF046089">
    <property type="entry name" value="CD3337_EF1877"/>
    <property type="match status" value="1"/>
</dbReference>
<evidence type="ECO:0000313" key="4">
    <source>
        <dbReference type="Proteomes" id="UP001597244"/>
    </source>
</evidence>
<keyword evidence="2" id="KW-0812">Transmembrane</keyword>
<evidence type="ECO:0000313" key="3">
    <source>
        <dbReference type="EMBL" id="MFD1465008.1"/>
    </source>
</evidence>
<reference evidence="4" key="1">
    <citation type="journal article" date="2019" name="Int. J. Syst. Evol. Microbiol.">
        <title>The Global Catalogue of Microorganisms (GCM) 10K type strain sequencing project: providing services to taxonomists for standard genome sequencing and annotation.</title>
        <authorList>
            <consortium name="The Broad Institute Genomics Platform"/>
            <consortium name="The Broad Institute Genome Sequencing Center for Infectious Disease"/>
            <person name="Wu L."/>
            <person name="Ma J."/>
        </authorList>
    </citation>
    <scope>NUCLEOTIDE SEQUENCE [LARGE SCALE GENOMIC DNA]</scope>
    <source>
        <strain evidence="4">CCM 8951</strain>
    </source>
</reference>
<name>A0ABW4DM90_9LACO</name>
<feature type="transmembrane region" description="Helical" evidence="2">
    <location>
        <begin position="389"/>
        <end position="407"/>
    </location>
</feature>
<feature type="transmembrane region" description="Helical" evidence="2">
    <location>
        <begin position="142"/>
        <end position="160"/>
    </location>
</feature>
<evidence type="ECO:0000256" key="1">
    <source>
        <dbReference type="SAM" id="MobiDB-lite"/>
    </source>
</evidence>
<feature type="transmembrane region" description="Helical" evidence="2">
    <location>
        <begin position="324"/>
        <end position="343"/>
    </location>
</feature>
<sequence>MRLTKRKIEALVLSLVVMISFSSVGQVIHAATTITGYNLDSYMPYTGNNSSVFDFGKHFDAISAVMKAIGVFLFSVTRVIYSAFDTMIDKLLTVNILSDFAGTVGTIANTLYQNLFNSIGMMLFVGVVISIAFLMFKSPEQAFKQFFKVALVIILSLVWFKQSGFYLKAANNAITDLQDYATISVTKSADGNVTLAKNDKEANTKTDFKAQVRKTYFDNTIERPFYLMNYDSLDQKVITDDGKRQATALLSKDPSPSVAQKNGQEQADKFNKYKDLLPDKVTNYAVQEGFLTQKIGIALFSMVPALFYGILFTIIALIVVMLQLIVILLDLFMPVIAVISILPKYSNMLVSTIKSMATMILAQALFGGVMMVIQFVSFLSDKLIPVSNVGTYEANSLFTIIVIYVMWKFRKTIVNLVSKPISSSLGTAKTESKFAKDGVKKAGSLTKAAVIGAGAGALVGARTAGSHAKSALDVYNAGGSELETAKTALFGAKDPDKKTPVKDFARGLLHAKSIREANLKNDGVEEPEVKPDVEKPETTDIPPLKEDSKEKEDLKDSKLPLEKPTEPETSKEGDLERVATDKVQKTKQLKDLSTDDPIHKQPDISKVEHDDPQDNKVDEKLTDTNLTKSHSLLSYLKARPRRNVGEASMPPAQSSEEFYKELEDVRQG</sequence>
<feature type="compositionally biased region" description="Basic and acidic residues" evidence="1">
    <location>
        <begin position="657"/>
        <end position="668"/>
    </location>
</feature>
<proteinExistence type="predicted"/>
<feature type="region of interest" description="Disordered" evidence="1">
    <location>
        <begin position="638"/>
        <end position="668"/>
    </location>
</feature>
<dbReference type="RefSeq" id="WP_125576385.1">
    <property type="nucleotide sequence ID" value="NZ_JBHTOF010000022.1"/>
</dbReference>
<feature type="transmembrane region" description="Helical" evidence="2">
    <location>
        <begin position="355"/>
        <end position="377"/>
    </location>
</feature>
<organism evidence="3 4">
    <name type="scientific">Lapidilactobacillus mulanensis</name>
    <dbReference type="NCBI Taxonomy" id="2485999"/>
    <lineage>
        <taxon>Bacteria</taxon>
        <taxon>Bacillati</taxon>
        <taxon>Bacillota</taxon>
        <taxon>Bacilli</taxon>
        <taxon>Lactobacillales</taxon>
        <taxon>Lactobacillaceae</taxon>
        <taxon>Lapidilactobacillus</taxon>
    </lineage>
</organism>
<evidence type="ECO:0000256" key="2">
    <source>
        <dbReference type="SAM" id="Phobius"/>
    </source>
</evidence>
<dbReference type="InterPro" id="IPR058112">
    <property type="entry name" value="CD3337_EF1877-like"/>
</dbReference>